<dbReference type="RefSeq" id="XP_032316902.1">
    <property type="nucleotide sequence ID" value="XM_032461011.1"/>
</dbReference>
<feature type="compositionally biased region" description="Gly residues" evidence="1">
    <location>
        <begin position="58"/>
        <end position="68"/>
    </location>
</feature>
<proteinExistence type="predicted"/>
<evidence type="ECO:0000313" key="10">
    <source>
        <dbReference type="RefSeq" id="XP_032316901.1"/>
    </source>
</evidence>
<dbReference type="RefSeq" id="XP_032316897.1">
    <property type="nucleotide sequence ID" value="XM_032461006.1"/>
</dbReference>
<feature type="compositionally biased region" description="Low complexity" evidence="1">
    <location>
        <begin position="108"/>
        <end position="129"/>
    </location>
</feature>
<evidence type="ECO:0000313" key="7">
    <source>
        <dbReference type="RefSeq" id="XP_032316898.1"/>
    </source>
</evidence>
<evidence type="ECO:0000256" key="1">
    <source>
        <dbReference type="SAM" id="MobiDB-lite"/>
    </source>
</evidence>
<evidence type="ECO:0000313" key="6">
    <source>
        <dbReference type="RefSeq" id="XP_032316897.1"/>
    </source>
</evidence>
<evidence type="ECO:0000313" key="8">
    <source>
        <dbReference type="RefSeq" id="XP_032316899.1"/>
    </source>
</evidence>
<feature type="compositionally biased region" description="Pro residues" evidence="1">
    <location>
        <begin position="73"/>
        <end position="82"/>
    </location>
</feature>
<dbReference type="KEGG" id="cfr:116657619"/>
<evidence type="ECO:0000313" key="9">
    <source>
        <dbReference type="RefSeq" id="XP_032316900.1"/>
    </source>
</evidence>
<feature type="compositionally biased region" description="Low complexity" evidence="1">
    <location>
        <begin position="48"/>
        <end position="57"/>
    </location>
</feature>
<protein>
    <submittedName>
        <fullName evidence="3 4">Uncharacterized protein LOC116657619 isoform X1</fullName>
    </submittedName>
</protein>
<organism evidence="2 3">
    <name type="scientific">Camelus ferus</name>
    <name type="common">Wild bactrian camel</name>
    <name type="synonym">Camelus bactrianus ferus</name>
    <dbReference type="NCBI Taxonomy" id="419612"/>
    <lineage>
        <taxon>Eukaryota</taxon>
        <taxon>Metazoa</taxon>
        <taxon>Chordata</taxon>
        <taxon>Craniata</taxon>
        <taxon>Vertebrata</taxon>
        <taxon>Euteleostomi</taxon>
        <taxon>Mammalia</taxon>
        <taxon>Eutheria</taxon>
        <taxon>Laurasiatheria</taxon>
        <taxon>Artiodactyla</taxon>
        <taxon>Tylopoda</taxon>
        <taxon>Camelidae</taxon>
        <taxon>Camelus</taxon>
    </lineage>
</organism>
<accession>A0A8B8RIG5</accession>
<evidence type="ECO:0000313" key="3">
    <source>
        <dbReference type="RefSeq" id="XP_032316894.1"/>
    </source>
</evidence>
<feature type="region of interest" description="Disordered" evidence="1">
    <location>
        <begin position="1"/>
        <end position="129"/>
    </location>
</feature>
<dbReference type="RefSeq" id="XP_032316901.1">
    <property type="nucleotide sequence ID" value="XM_032461010.1"/>
</dbReference>
<evidence type="ECO:0000313" key="5">
    <source>
        <dbReference type="RefSeq" id="XP_032316896.1"/>
    </source>
</evidence>
<dbReference type="RefSeq" id="XP_032316899.1">
    <property type="nucleotide sequence ID" value="XM_032461008.1"/>
</dbReference>
<dbReference type="RefSeq" id="XP_032316895.1">
    <property type="nucleotide sequence ID" value="XM_032461004.1"/>
</dbReference>
<dbReference type="RefSeq" id="XP_032316900.1">
    <property type="nucleotide sequence ID" value="XM_032461009.1"/>
</dbReference>
<evidence type="ECO:0000313" key="4">
    <source>
        <dbReference type="RefSeq" id="XP_032316895.1"/>
    </source>
</evidence>
<dbReference type="AlphaFoldDB" id="A0A8B8RIG5"/>
<keyword evidence="2" id="KW-1185">Reference proteome</keyword>
<evidence type="ECO:0000313" key="11">
    <source>
        <dbReference type="RefSeq" id="XP_032316902.1"/>
    </source>
</evidence>
<dbReference type="RefSeq" id="XP_032316894.1">
    <property type="nucleotide sequence ID" value="XM_032461003.1"/>
</dbReference>
<name>A0A8B8RIG5_CAMFR</name>
<dbReference type="RefSeq" id="XP_032316898.1">
    <property type="nucleotide sequence ID" value="XM_032461007.1"/>
</dbReference>
<sequence length="277" mass="29535">MTGHKTGGGRSRRRAAGGPGGPAGPRRAERQRRLRGAGFGDPSRRGQPLTLGLWTWPGGRGRWRGGTQGSPRTPRPLPPCPRPCLAAPGGCPPEPQPAGKPVGRRAGPSAASSPLQLSSSSSASSSEKTAGLKSYRLSLSYYLKKMTDSGQFLKGHPTSIKLADTEGQTAARRIKQFLGNSKTPTLPHTCDWAHRTKRLPLHWSRNLSHSSLLCHHVPKATAVTHMMNGETSSPVSPGSGFKNRKKSCPTALWGPEQLRINVSGGTIFTSAPELPRD</sequence>
<reference evidence="3 4" key="1">
    <citation type="submission" date="2025-04" db="UniProtKB">
        <authorList>
            <consortium name="RefSeq"/>
        </authorList>
    </citation>
    <scope>IDENTIFICATION</scope>
    <source>
        <tissue evidence="3 4">Ear skin</tissue>
    </source>
</reference>
<dbReference type="Proteomes" id="UP000694856">
    <property type="component" value="Chromosome 18"/>
</dbReference>
<gene>
    <name evidence="3 4 5 6 7 8 9 10 11" type="primary">LOC116657619</name>
</gene>
<dbReference type="GeneID" id="116657619"/>
<evidence type="ECO:0000313" key="2">
    <source>
        <dbReference type="Proteomes" id="UP000694856"/>
    </source>
</evidence>
<dbReference type="RefSeq" id="XP_032316896.1">
    <property type="nucleotide sequence ID" value="XM_032461005.1"/>
</dbReference>